<evidence type="ECO:0000256" key="4">
    <source>
        <dbReference type="ARBA" id="ARBA00023136"/>
    </source>
</evidence>
<feature type="transmembrane region" description="Helical" evidence="6">
    <location>
        <begin position="171"/>
        <end position="190"/>
    </location>
</feature>
<dbReference type="FunFam" id="1.20.1740.10:FF:000025">
    <property type="entry name" value="High-affinity methionine permease"/>
    <property type="match status" value="1"/>
</dbReference>
<feature type="transmembrane region" description="Helical" evidence="6">
    <location>
        <begin position="388"/>
        <end position="411"/>
    </location>
</feature>
<reference evidence="8" key="1">
    <citation type="journal article" date="2014" name="Proc. Natl. Acad. Sci. U.S.A.">
        <title>Extensive sampling of basidiomycete genomes demonstrates inadequacy of the white-rot/brown-rot paradigm for wood decay fungi.</title>
        <authorList>
            <person name="Riley R."/>
            <person name="Salamov A.A."/>
            <person name="Brown D.W."/>
            <person name="Nagy L.G."/>
            <person name="Floudas D."/>
            <person name="Held B.W."/>
            <person name="Levasseur A."/>
            <person name="Lombard V."/>
            <person name="Morin E."/>
            <person name="Otillar R."/>
            <person name="Lindquist E.A."/>
            <person name="Sun H."/>
            <person name="LaButti K.M."/>
            <person name="Schmutz J."/>
            <person name="Jabbour D."/>
            <person name="Luo H."/>
            <person name="Baker S.E."/>
            <person name="Pisabarro A.G."/>
            <person name="Walton J.D."/>
            <person name="Blanchette R.A."/>
            <person name="Henrissat B."/>
            <person name="Martin F."/>
            <person name="Cullen D."/>
            <person name="Hibbett D.S."/>
            <person name="Grigoriev I.V."/>
        </authorList>
    </citation>
    <scope>NUCLEOTIDE SEQUENCE [LARGE SCALE GENOMIC DNA]</scope>
    <source>
        <strain evidence="8">CBS 339.88</strain>
    </source>
</reference>
<dbReference type="Pfam" id="PF13520">
    <property type="entry name" value="AA_permease_2"/>
    <property type="match status" value="1"/>
</dbReference>
<evidence type="ECO:0000313" key="7">
    <source>
        <dbReference type="EMBL" id="KDR72142.1"/>
    </source>
</evidence>
<feature type="transmembrane region" description="Helical" evidence="6">
    <location>
        <begin position="281"/>
        <end position="304"/>
    </location>
</feature>
<dbReference type="GO" id="GO:0016020">
    <property type="term" value="C:membrane"/>
    <property type="evidence" value="ECO:0007669"/>
    <property type="project" value="UniProtKB-SubCell"/>
</dbReference>
<feature type="transmembrane region" description="Helical" evidence="6">
    <location>
        <begin position="447"/>
        <end position="467"/>
    </location>
</feature>
<evidence type="ECO:0008006" key="9">
    <source>
        <dbReference type="Google" id="ProtNLM"/>
    </source>
</evidence>
<evidence type="ECO:0000256" key="1">
    <source>
        <dbReference type="ARBA" id="ARBA00004141"/>
    </source>
</evidence>
<keyword evidence="3 6" id="KW-1133">Transmembrane helix</keyword>
<dbReference type="PIRSF" id="PIRSF006060">
    <property type="entry name" value="AA_transporter"/>
    <property type="match status" value="1"/>
</dbReference>
<feature type="transmembrane region" description="Helical" evidence="6">
    <location>
        <begin position="197"/>
        <end position="221"/>
    </location>
</feature>
<evidence type="ECO:0000313" key="8">
    <source>
        <dbReference type="Proteomes" id="UP000027222"/>
    </source>
</evidence>
<comment type="subcellular location">
    <subcellularLocation>
        <location evidence="1">Membrane</location>
        <topology evidence="1">Multi-pass membrane protein</topology>
    </subcellularLocation>
</comment>
<accession>A0A067SQ16</accession>
<organism evidence="7 8">
    <name type="scientific">Galerina marginata (strain CBS 339.88)</name>
    <dbReference type="NCBI Taxonomy" id="685588"/>
    <lineage>
        <taxon>Eukaryota</taxon>
        <taxon>Fungi</taxon>
        <taxon>Dikarya</taxon>
        <taxon>Basidiomycota</taxon>
        <taxon>Agaricomycotina</taxon>
        <taxon>Agaricomycetes</taxon>
        <taxon>Agaricomycetidae</taxon>
        <taxon>Agaricales</taxon>
        <taxon>Agaricineae</taxon>
        <taxon>Strophariaceae</taxon>
        <taxon>Galerina</taxon>
    </lineage>
</organism>
<dbReference type="Proteomes" id="UP000027222">
    <property type="component" value="Unassembled WGS sequence"/>
</dbReference>
<keyword evidence="8" id="KW-1185">Reference proteome</keyword>
<proteinExistence type="predicted"/>
<keyword evidence="4 6" id="KW-0472">Membrane</keyword>
<dbReference type="PANTHER" id="PTHR11785:SF382">
    <property type="entry name" value="LOW-AFFINITY METHIONINE PERMEASE"/>
    <property type="match status" value="1"/>
</dbReference>
<dbReference type="Gene3D" id="1.20.1740.10">
    <property type="entry name" value="Amino acid/polyamine transporter I"/>
    <property type="match status" value="1"/>
</dbReference>
<dbReference type="InterPro" id="IPR002293">
    <property type="entry name" value="AA/rel_permease1"/>
</dbReference>
<dbReference type="STRING" id="685588.A0A067SQ16"/>
<evidence type="ECO:0000256" key="3">
    <source>
        <dbReference type="ARBA" id="ARBA00022989"/>
    </source>
</evidence>
<feature type="transmembrane region" description="Helical" evidence="6">
    <location>
        <begin position="89"/>
        <end position="111"/>
    </location>
</feature>
<dbReference type="GO" id="GO:0015179">
    <property type="term" value="F:L-amino acid transmembrane transporter activity"/>
    <property type="evidence" value="ECO:0007669"/>
    <property type="project" value="TreeGrafter"/>
</dbReference>
<keyword evidence="2 6" id="KW-0812">Transmembrane</keyword>
<dbReference type="AlphaFoldDB" id="A0A067SQ16"/>
<evidence type="ECO:0000256" key="5">
    <source>
        <dbReference type="SAM" id="MobiDB-lite"/>
    </source>
</evidence>
<feature type="transmembrane region" description="Helical" evidence="6">
    <location>
        <begin position="136"/>
        <end position="165"/>
    </location>
</feature>
<evidence type="ECO:0000256" key="2">
    <source>
        <dbReference type="ARBA" id="ARBA00022692"/>
    </source>
</evidence>
<feature type="transmembrane region" description="Helical" evidence="6">
    <location>
        <begin position="57"/>
        <end position="77"/>
    </location>
</feature>
<dbReference type="HOGENOM" id="CLU_013661_4_1_1"/>
<protein>
    <recommendedName>
        <fullName evidence="9">Amino acid permease/ SLC12A domain-containing protein</fullName>
    </recommendedName>
</protein>
<feature type="compositionally biased region" description="Basic and acidic residues" evidence="5">
    <location>
        <begin position="16"/>
        <end position="35"/>
    </location>
</feature>
<evidence type="ECO:0000256" key="6">
    <source>
        <dbReference type="SAM" id="Phobius"/>
    </source>
</evidence>
<dbReference type="EMBL" id="KL142390">
    <property type="protein sequence ID" value="KDR72142.1"/>
    <property type="molecule type" value="Genomic_DNA"/>
</dbReference>
<feature type="transmembrane region" description="Helical" evidence="6">
    <location>
        <begin position="479"/>
        <end position="501"/>
    </location>
</feature>
<name>A0A067SQ16_GALM3</name>
<feature type="transmembrane region" description="Helical" evidence="6">
    <location>
        <begin position="417"/>
        <end position="435"/>
    </location>
</feature>
<sequence length="536" mass="58018">MADNAQAPQNEAKAGGLREKGDDISVRGSDSDLSKDAVNPGELTFDEDAAGGMGRHLGVFSCTMLIVGRIIGTGIFSTPSSILSSVGSVGASLMLWVLGFVLSFCGLFVWLEYGTMFPRSGGEKVYLEAVYKKPRFLATVIFAMNAILLGFTASGCIVSILVSAGHAADRWVVRGIALGVIFFVTILHGLTPRLGIALMNALSVFKIVILLFVVITGWVVLSGKTHIKDPHANFHNAFAGSSHSSNDYATATFKVLNAYAGWSNVNYVLNDVKNPVRTLKIAGPLGLGICAVLYLLANVAYFAAATKQEIRKSGVTVASLFFGKVFGTKAQKALSAIVALSALGNVITVTYAASRVNQELAKEGVPLPFGNRFWASNWPTGKSPLPGLIVHLIPSVIVIIAPPPAVAYPFILDVEGYPQQIINLFIIMGLFWLRWKKPHVNRPFNVWLPFAIFFLAASVFLLVAPFLHPANKVGDTPPLPYYLYCLVGIAIMIVGIIYWAVWRIILPKVFGYELVPRKDVLEDGTVVNVFSRRKLE</sequence>
<gene>
    <name evidence="7" type="ORF">GALMADRAFT_229239</name>
</gene>
<dbReference type="PANTHER" id="PTHR11785">
    <property type="entry name" value="AMINO ACID TRANSPORTER"/>
    <property type="match status" value="1"/>
</dbReference>
<dbReference type="InterPro" id="IPR050598">
    <property type="entry name" value="AminoAcid_Transporter"/>
</dbReference>
<dbReference type="OrthoDB" id="5982228at2759"/>
<feature type="region of interest" description="Disordered" evidence="5">
    <location>
        <begin position="1"/>
        <end position="39"/>
    </location>
</feature>